<dbReference type="GO" id="GO:0003723">
    <property type="term" value="F:RNA binding"/>
    <property type="evidence" value="ECO:0007669"/>
    <property type="project" value="UniProtKB-UniRule"/>
</dbReference>
<feature type="compositionally biased region" description="Polar residues" evidence="6">
    <location>
        <begin position="480"/>
        <end position="490"/>
    </location>
</feature>
<dbReference type="WBParaSite" id="ASIM_0001745001-mRNA-1">
    <property type="protein sequence ID" value="ASIM_0001745001-mRNA-1"/>
    <property type="gene ID" value="ASIM_0001745001"/>
</dbReference>
<dbReference type="InterPro" id="IPR000504">
    <property type="entry name" value="RRM_dom"/>
</dbReference>
<dbReference type="InterPro" id="IPR035979">
    <property type="entry name" value="RBD_domain_sf"/>
</dbReference>
<keyword evidence="9" id="KW-1185">Reference proteome</keyword>
<dbReference type="SUPFAM" id="SSF54928">
    <property type="entry name" value="RNA-binding domain, RBD"/>
    <property type="match status" value="2"/>
</dbReference>
<dbReference type="GO" id="GO:0005737">
    <property type="term" value="C:cytoplasm"/>
    <property type="evidence" value="ECO:0007669"/>
    <property type="project" value="UniProtKB-SubCell"/>
</dbReference>
<evidence type="ECO:0000259" key="7">
    <source>
        <dbReference type="PROSITE" id="PS50102"/>
    </source>
</evidence>
<reference evidence="8 9" key="2">
    <citation type="submission" date="2018-11" db="EMBL/GenBank/DDBJ databases">
        <authorList>
            <consortium name="Pathogen Informatics"/>
        </authorList>
    </citation>
    <scope>NUCLEOTIDE SEQUENCE [LARGE SCALE GENOMIC DNA]</scope>
</reference>
<comment type="subcellular location">
    <subcellularLocation>
        <location evidence="1">Cytoplasm</location>
    </subcellularLocation>
</comment>
<dbReference type="EMBL" id="UYRR01033484">
    <property type="protein sequence ID" value="VDK58884.1"/>
    <property type="molecule type" value="Genomic_DNA"/>
</dbReference>
<accession>A0A0M3K908</accession>
<evidence type="ECO:0000313" key="8">
    <source>
        <dbReference type="EMBL" id="VDK58884.1"/>
    </source>
</evidence>
<organism evidence="10">
    <name type="scientific">Anisakis simplex</name>
    <name type="common">Herring worm</name>
    <dbReference type="NCBI Taxonomy" id="6269"/>
    <lineage>
        <taxon>Eukaryota</taxon>
        <taxon>Metazoa</taxon>
        <taxon>Ecdysozoa</taxon>
        <taxon>Nematoda</taxon>
        <taxon>Chromadorea</taxon>
        <taxon>Rhabditida</taxon>
        <taxon>Spirurina</taxon>
        <taxon>Ascaridomorpha</taxon>
        <taxon>Ascaridoidea</taxon>
        <taxon>Anisakidae</taxon>
        <taxon>Anisakis</taxon>
        <taxon>Anisakis simplex complex</taxon>
    </lineage>
</organism>
<evidence type="ECO:0000256" key="3">
    <source>
        <dbReference type="ARBA" id="ARBA00022737"/>
    </source>
</evidence>
<evidence type="ECO:0000256" key="2">
    <source>
        <dbReference type="ARBA" id="ARBA00022490"/>
    </source>
</evidence>
<evidence type="ECO:0000256" key="1">
    <source>
        <dbReference type="ARBA" id="ARBA00004496"/>
    </source>
</evidence>
<dbReference type="NCBIfam" id="TIGR01648">
    <property type="entry name" value="hnRNP-R-Q"/>
    <property type="match status" value="1"/>
</dbReference>
<dbReference type="SMART" id="SM00360">
    <property type="entry name" value="RRM"/>
    <property type="match status" value="3"/>
</dbReference>
<keyword evidence="3" id="KW-0677">Repeat</keyword>
<feature type="domain" description="RRM" evidence="7">
    <location>
        <begin position="20"/>
        <end position="108"/>
    </location>
</feature>
<dbReference type="Proteomes" id="UP000267096">
    <property type="component" value="Unassembled WGS sequence"/>
</dbReference>
<dbReference type="AlphaFoldDB" id="A0A0M3K908"/>
<keyword evidence="2" id="KW-0963">Cytoplasm</keyword>
<dbReference type="PROSITE" id="PS50102">
    <property type="entry name" value="RRM"/>
    <property type="match status" value="3"/>
</dbReference>
<evidence type="ECO:0000256" key="4">
    <source>
        <dbReference type="ARBA" id="ARBA00022884"/>
    </source>
</evidence>
<gene>
    <name evidence="8" type="ORF">ASIM_LOCUS16856</name>
</gene>
<evidence type="ECO:0000256" key="5">
    <source>
        <dbReference type="PROSITE-ProRule" id="PRU00176"/>
    </source>
</evidence>
<protein>
    <submittedName>
        <fullName evidence="10">Dead end protein homolog 1 (inferred by orthology to a human protein)</fullName>
    </submittedName>
</protein>
<evidence type="ECO:0000313" key="9">
    <source>
        <dbReference type="Proteomes" id="UP000267096"/>
    </source>
</evidence>
<dbReference type="Gene3D" id="3.30.70.330">
    <property type="match status" value="3"/>
</dbReference>
<proteinExistence type="predicted"/>
<dbReference type="InterPro" id="IPR006535">
    <property type="entry name" value="HnRNP_R/Q_splicing_fac"/>
</dbReference>
<dbReference type="InterPro" id="IPR012677">
    <property type="entry name" value="Nucleotide-bd_a/b_plait_sf"/>
</dbReference>
<feature type="domain" description="RRM" evidence="7">
    <location>
        <begin position="205"/>
        <end position="277"/>
    </location>
</feature>
<feature type="compositionally biased region" description="Low complexity" evidence="6">
    <location>
        <begin position="499"/>
        <end position="512"/>
    </location>
</feature>
<name>A0A0M3K908_ANISI</name>
<dbReference type="FunFam" id="3.30.70.330:FF:000022">
    <property type="entry name" value="APOBEC1 complementation factor isoform X1"/>
    <property type="match status" value="1"/>
</dbReference>
<feature type="compositionally biased region" description="Low complexity" evidence="6">
    <location>
        <begin position="458"/>
        <end position="479"/>
    </location>
</feature>
<sequence length="699" mass="76126">ISRRYGPPPDWEGPPPPRGTEVFVGKLPRAISDAHLIEVLSGVGSLYEVRQMLEATGSNRGYCFAIYQSLDGAKRACSEVRFQTIVFLQLNDLEIAPGRRIGVVRSVDNRRLFIGGIPREIKSDQILAEIKKCTDGVEGVYVYPSITDKSRNRGFAFVEYQDHKTAAHARKKFIQQPLVLWGKVACIDWAEPEQQVDSDIMENVKILYVRNLMLNTDETTLRKYFEMGDTHCIERVKKIRDFAFVHFTTREKALNALNKLNHTKLDGSTIEVCLAKPPERVSSRISRILSSDDSGVASLSSSRSPSICCLAASTTGTKQNPSPMLPTGIPPILFTPSTYPYQNSLFTNHPHLYGFHYPTSAALTPQNVANATALSNPYSTGNLANINAPLINSATAQCWPNAAPNGTTTHLPFFAPLVQQIQNICVPAAGLSTAAGTTTLNGCIPYGATLPTMVAEPQTQLQPPQPLAQQSQLHLQQNQAEAQNPTNPAEPSSDESSDQQQQQQQQQQFQTPSIPVSLPISVSIPVSMPMQIPILPVAPTGNCAQLPPAQAATAFFQAAPSNLQPQSIAQQPQQQNPVASATLLNQLSAAATFTNMNCVNGLRSAGLQARVRHLAKRPSDANDYLNKVDAINDSNASFTMPPPPYSKIPAFFDGQIQMLFNVLNARTIGLSSQQQASAATLVTAATQLQQSKTDDRFMS</sequence>
<evidence type="ECO:0000256" key="6">
    <source>
        <dbReference type="SAM" id="MobiDB-lite"/>
    </source>
</evidence>
<keyword evidence="4 5" id="KW-0694">RNA-binding</keyword>
<evidence type="ECO:0000313" key="10">
    <source>
        <dbReference type="WBParaSite" id="ASIM_0001745001-mRNA-1"/>
    </source>
</evidence>
<dbReference type="PANTHER" id="PTHR21245">
    <property type="entry name" value="HETEROGENEOUS NUCLEAR RIBONUCLEOPROTEIN"/>
    <property type="match status" value="1"/>
</dbReference>
<dbReference type="Pfam" id="PF00076">
    <property type="entry name" value="RRM_1"/>
    <property type="match status" value="3"/>
</dbReference>
<dbReference type="OrthoDB" id="3800936at2759"/>
<feature type="region of interest" description="Disordered" evidence="6">
    <location>
        <begin position="458"/>
        <end position="512"/>
    </location>
</feature>
<reference evidence="10" key="1">
    <citation type="submission" date="2017-02" db="UniProtKB">
        <authorList>
            <consortium name="WormBaseParasite"/>
        </authorList>
    </citation>
    <scope>IDENTIFICATION</scope>
</reference>
<feature type="domain" description="RRM" evidence="7">
    <location>
        <begin position="110"/>
        <end position="192"/>
    </location>
</feature>